<accession>A0A223HYD7</accession>
<name>A0A223HYD7_THETR</name>
<dbReference type="AlphaFoldDB" id="A0A223HYD7"/>
<gene>
    <name evidence="1" type="ORF">Thert_01428</name>
</gene>
<evidence type="ECO:0000313" key="1">
    <source>
        <dbReference type="EMBL" id="AST57481.1"/>
    </source>
</evidence>
<dbReference type="EMBL" id="CP016893">
    <property type="protein sequence ID" value="AST57481.1"/>
    <property type="molecule type" value="Genomic_DNA"/>
</dbReference>
<dbReference type="RefSeq" id="WP_128712765.1">
    <property type="nucleotide sequence ID" value="NZ_CP016893.1"/>
</dbReference>
<dbReference type="Proteomes" id="UP000214975">
    <property type="component" value="Chromosome"/>
</dbReference>
<reference evidence="1 2" key="1">
    <citation type="submission" date="2016-08" db="EMBL/GenBank/DDBJ databases">
        <title>A novel genetic cassette of butanologenic Thermoanaerobacterium thermosaccharolyticum that directly convert cellulose to butanol.</title>
        <authorList>
            <person name="Li T."/>
            <person name="He J."/>
        </authorList>
    </citation>
    <scope>NUCLEOTIDE SEQUENCE [LARGE SCALE GENOMIC DNA]</scope>
    <source>
        <strain evidence="1 2">TG57</strain>
    </source>
</reference>
<organism evidence="1 2">
    <name type="scientific">Thermoanaerobacterium thermosaccharolyticum</name>
    <name type="common">Clostridium thermosaccharolyticum</name>
    <dbReference type="NCBI Taxonomy" id="1517"/>
    <lineage>
        <taxon>Bacteria</taxon>
        <taxon>Bacillati</taxon>
        <taxon>Bacillota</taxon>
        <taxon>Clostridia</taxon>
        <taxon>Thermoanaerobacterales</taxon>
        <taxon>Thermoanaerobacteraceae</taxon>
        <taxon>Thermoanaerobacterium</taxon>
    </lineage>
</organism>
<proteinExistence type="predicted"/>
<protein>
    <submittedName>
        <fullName evidence="1">Uncharacterized protein</fullName>
    </submittedName>
</protein>
<sequence length="80" mass="9097">MHLSEYFIKENGNGRLLDFLKSSRHHAFTPAAKPYSSRAWIRADGILKATVIRHDEIHHSNIISYIAKITAEVFSIMLCG</sequence>
<evidence type="ECO:0000313" key="2">
    <source>
        <dbReference type="Proteomes" id="UP000214975"/>
    </source>
</evidence>